<sequence>MLSSLFIWLASASLLGLTTAVSCPGNTNTGMTDTMRDEFLDEHNMRRSDVAEGAVVLGPRGDLCPTAVRMPKLSYDCNLEKSAYEFARGCSLRGSPQNSRPNQGENFLVAPFNENPTEVGIRAINEWFNGITKRGMNRQMYYLQGVQAKQQLPPFTQRLPASGKLVQ</sequence>
<dbReference type="Pfam" id="PF00188">
    <property type="entry name" value="CAP"/>
    <property type="match status" value="1"/>
</dbReference>
<proteinExistence type="predicted"/>
<reference evidence="3 4" key="1">
    <citation type="submission" date="2013-12" db="EMBL/GenBank/DDBJ databases">
        <title>Draft genome of the parsitic nematode Ancylostoma duodenale.</title>
        <authorList>
            <person name="Mitreva M."/>
        </authorList>
    </citation>
    <scope>NUCLEOTIDE SEQUENCE [LARGE SCALE GENOMIC DNA]</scope>
    <source>
        <strain evidence="3 4">Zhejiang</strain>
    </source>
</reference>
<name>A0A0C2G681_9BILA</name>
<dbReference type="InterPro" id="IPR014044">
    <property type="entry name" value="CAP_dom"/>
</dbReference>
<gene>
    <name evidence="3" type="ORF">ANCDUO_15449</name>
</gene>
<dbReference type="InterPro" id="IPR035940">
    <property type="entry name" value="CAP_sf"/>
</dbReference>
<evidence type="ECO:0000256" key="1">
    <source>
        <dbReference type="SAM" id="SignalP"/>
    </source>
</evidence>
<dbReference type="Proteomes" id="UP000054047">
    <property type="component" value="Unassembled WGS sequence"/>
</dbReference>
<feature type="signal peptide" evidence="1">
    <location>
        <begin position="1"/>
        <end position="20"/>
    </location>
</feature>
<accession>A0A0C2G681</accession>
<keyword evidence="1" id="KW-0732">Signal</keyword>
<evidence type="ECO:0000313" key="3">
    <source>
        <dbReference type="EMBL" id="KIH54404.1"/>
    </source>
</evidence>
<keyword evidence="4" id="KW-1185">Reference proteome</keyword>
<dbReference type="AlphaFoldDB" id="A0A0C2G681"/>
<evidence type="ECO:0000259" key="2">
    <source>
        <dbReference type="SMART" id="SM00198"/>
    </source>
</evidence>
<protein>
    <submittedName>
        <fullName evidence="3">SCP-like protein</fullName>
    </submittedName>
</protein>
<dbReference type="SMART" id="SM00198">
    <property type="entry name" value="SCP"/>
    <property type="match status" value="1"/>
</dbReference>
<dbReference type="CDD" id="cd05380">
    <property type="entry name" value="CAP_euk"/>
    <property type="match status" value="1"/>
</dbReference>
<dbReference type="EMBL" id="KN739145">
    <property type="protein sequence ID" value="KIH54404.1"/>
    <property type="molecule type" value="Genomic_DNA"/>
</dbReference>
<dbReference type="Gene3D" id="3.40.33.10">
    <property type="entry name" value="CAP"/>
    <property type="match status" value="1"/>
</dbReference>
<organism evidence="3 4">
    <name type="scientific">Ancylostoma duodenale</name>
    <dbReference type="NCBI Taxonomy" id="51022"/>
    <lineage>
        <taxon>Eukaryota</taxon>
        <taxon>Metazoa</taxon>
        <taxon>Ecdysozoa</taxon>
        <taxon>Nematoda</taxon>
        <taxon>Chromadorea</taxon>
        <taxon>Rhabditida</taxon>
        <taxon>Rhabditina</taxon>
        <taxon>Rhabditomorpha</taxon>
        <taxon>Strongyloidea</taxon>
        <taxon>Ancylostomatidae</taxon>
        <taxon>Ancylostomatinae</taxon>
        <taxon>Ancylostoma</taxon>
    </lineage>
</organism>
<dbReference type="SUPFAM" id="SSF55797">
    <property type="entry name" value="PR-1-like"/>
    <property type="match status" value="1"/>
</dbReference>
<feature type="domain" description="SCP" evidence="2">
    <location>
        <begin position="34"/>
        <end position="167"/>
    </location>
</feature>
<feature type="chain" id="PRO_5002161051" evidence="1">
    <location>
        <begin position="21"/>
        <end position="167"/>
    </location>
</feature>
<dbReference type="OrthoDB" id="5837771at2759"/>
<evidence type="ECO:0000313" key="4">
    <source>
        <dbReference type="Proteomes" id="UP000054047"/>
    </source>
</evidence>